<comment type="similarity">
    <text evidence="1 2">Belongs to the phD/YefM antitoxin family.</text>
</comment>
<dbReference type="InterPro" id="IPR036165">
    <property type="entry name" value="YefM-like_sf"/>
</dbReference>
<dbReference type="NCBIfam" id="TIGR01552">
    <property type="entry name" value="phd_fam"/>
    <property type="match status" value="1"/>
</dbReference>
<evidence type="ECO:0000256" key="1">
    <source>
        <dbReference type="ARBA" id="ARBA00009981"/>
    </source>
</evidence>
<accession>A0ABW0UP20</accession>
<dbReference type="EMBL" id="JBHSNY010000004">
    <property type="protein sequence ID" value="MFC5634684.1"/>
    <property type="molecule type" value="Genomic_DNA"/>
</dbReference>
<dbReference type="InterPro" id="IPR006442">
    <property type="entry name" value="Antitoxin_Phd/YefM"/>
</dbReference>
<dbReference type="Pfam" id="PF02604">
    <property type="entry name" value="PhdYeFM_antitox"/>
    <property type="match status" value="1"/>
</dbReference>
<dbReference type="SUPFAM" id="SSF143120">
    <property type="entry name" value="YefM-like"/>
    <property type="match status" value="1"/>
</dbReference>
<sequence>MTAPPTEHRAKIAEARNVLGEVISRARYANEPTILVNRGKEAAVIVSHPFYEQALRDRALIEALERRAEEPAGNAKADAHGKAHAIREALAGATRDMRYALGIDDD</sequence>
<gene>
    <name evidence="3" type="ORF">ACFPZJ_13035</name>
</gene>
<dbReference type="RefSeq" id="WP_381020748.1">
    <property type="nucleotide sequence ID" value="NZ_JBHSNY010000004.1"/>
</dbReference>
<protein>
    <recommendedName>
        <fullName evidence="2">Antitoxin</fullName>
    </recommendedName>
</protein>
<reference evidence="4" key="1">
    <citation type="journal article" date="2019" name="Int. J. Syst. Evol. Microbiol.">
        <title>The Global Catalogue of Microorganisms (GCM) 10K type strain sequencing project: providing services to taxonomists for standard genome sequencing and annotation.</title>
        <authorList>
            <consortium name="The Broad Institute Genomics Platform"/>
            <consortium name="The Broad Institute Genome Sequencing Center for Infectious Disease"/>
            <person name="Wu L."/>
            <person name="Ma J."/>
        </authorList>
    </citation>
    <scope>NUCLEOTIDE SEQUENCE [LARGE SCALE GENOMIC DNA]</scope>
    <source>
        <strain evidence="4">CGMCC 4.7248</strain>
    </source>
</reference>
<evidence type="ECO:0000313" key="3">
    <source>
        <dbReference type="EMBL" id="MFC5634684.1"/>
    </source>
</evidence>
<comment type="function">
    <text evidence="2">Antitoxin component of a type II toxin-antitoxin (TA) system.</text>
</comment>
<dbReference type="Proteomes" id="UP001596154">
    <property type="component" value="Unassembled WGS sequence"/>
</dbReference>
<evidence type="ECO:0000313" key="4">
    <source>
        <dbReference type="Proteomes" id="UP001596154"/>
    </source>
</evidence>
<dbReference type="Gene3D" id="3.40.1620.10">
    <property type="entry name" value="YefM-like domain"/>
    <property type="match status" value="1"/>
</dbReference>
<proteinExistence type="inferred from homology"/>
<evidence type="ECO:0000256" key="2">
    <source>
        <dbReference type="RuleBase" id="RU362080"/>
    </source>
</evidence>
<organism evidence="3 4">
    <name type="scientific">Streptomyces bullii</name>
    <dbReference type="NCBI Taxonomy" id="349910"/>
    <lineage>
        <taxon>Bacteria</taxon>
        <taxon>Bacillati</taxon>
        <taxon>Actinomycetota</taxon>
        <taxon>Actinomycetes</taxon>
        <taxon>Kitasatosporales</taxon>
        <taxon>Streptomycetaceae</taxon>
        <taxon>Streptomyces</taxon>
    </lineage>
</organism>
<keyword evidence="4" id="KW-1185">Reference proteome</keyword>
<comment type="caution">
    <text evidence="3">The sequence shown here is derived from an EMBL/GenBank/DDBJ whole genome shotgun (WGS) entry which is preliminary data.</text>
</comment>
<name>A0ABW0UP20_9ACTN</name>